<evidence type="ECO:0000313" key="3">
    <source>
        <dbReference type="Proteomes" id="UP001152024"/>
    </source>
</evidence>
<evidence type="ECO:0000256" key="1">
    <source>
        <dbReference type="SAM" id="Phobius"/>
    </source>
</evidence>
<gene>
    <name evidence="2" type="ORF">NW768_008367</name>
</gene>
<keyword evidence="3" id="KW-1185">Reference proteome</keyword>
<keyword evidence="1" id="KW-1133">Transmembrane helix</keyword>
<comment type="caution">
    <text evidence="2">The sequence shown here is derived from an EMBL/GenBank/DDBJ whole genome shotgun (WGS) entry which is preliminary data.</text>
</comment>
<feature type="transmembrane region" description="Helical" evidence="1">
    <location>
        <begin position="219"/>
        <end position="240"/>
    </location>
</feature>
<organism evidence="2 3">
    <name type="scientific">Fusarium equiseti</name>
    <name type="common">Fusarium scirpi</name>
    <dbReference type="NCBI Taxonomy" id="61235"/>
    <lineage>
        <taxon>Eukaryota</taxon>
        <taxon>Fungi</taxon>
        <taxon>Dikarya</taxon>
        <taxon>Ascomycota</taxon>
        <taxon>Pezizomycotina</taxon>
        <taxon>Sordariomycetes</taxon>
        <taxon>Hypocreomycetidae</taxon>
        <taxon>Hypocreales</taxon>
        <taxon>Nectriaceae</taxon>
        <taxon>Fusarium</taxon>
        <taxon>Fusarium incarnatum-equiseti species complex</taxon>
    </lineage>
</organism>
<protein>
    <submittedName>
        <fullName evidence="2">Uncharacterized protein</fullName>
    </submittedName>
</protein>
<reference evidence="2" key="1">
    <citation type="submission" date="2022-09" db="EMBL/GenBank/DDBJ databases">
        <title>Fusarium specimens isolated from Avocado Roots.</title>
        <authorList>
            <person name="Stajich J."/>
            <person name="Roper C."/>
            <person name="Heimlech-Rivalta G."/>
        </authorList>
    </citation>
    <scope>NUCLEOTIDE SEQUENCE</scope>
    <source>
        <strain evidence="2">CF00095</strain>
    </source>
</reference>
<dbReference type="EMBL" id="JAOQBH010000012">
    <property type="protein sequence ID" value="KAJ4128083.1"/>
    <property type="molecule type" value="Genomic_DNA"/>
</dbReference>
<keyword evidence="1" id="KW-0812">Transmembrane</keyword>
<dbReference type="Proteomes" id="UP001152024">
    <property type="component" value="Unassembled WGS sequence"/>
</dbReference>
<evidence type="ECO:0000313" key="2">
    <source>
        <dbReference type="EMBL" id="KAJ4128083.1"/>
    </source>
</evidence>
<proteinExistence type="predicted"/>
<keyword evidence="1" id="KW-0472">Membrane</keyword>
<sequence length="346" mass="37692">MLTTTGTPLNENDVLDLVERTGYLDHSDKRVPSADHIVDRMMYAQNNNASYHYGVTTVQSTNRSTLQNTWGYYSVTSETSLLYDIVILTSTSTNMTLIRSENISEAPVPMEKCEKSNAQNEAYGGKLGRSDCLGNKRVDDPKFFGQVDTAAVMVAHGLGDGRSSSSAKSLNNDAFTWIRNNAEAIESLLTARAYSVSIDASLVQISVDKLIVAVSHLQLALSCLALVMAIVLWLALMVLADAHWASSLLANLVHSTAETSSTKPGYMMRDPKVALQSVEKRKLLAVNGRLVTLHDAVPYFDAGLVGPQQDGIDSKRQMETEAYPVNYSHPHAGREGLMAGFERTGA</sequence>
<name>A0ABQ8R6J6_FUSEQ</name>
<accession>A0ABQ8R6J6</accession>